<sequence length="154" mass="17119">MEARKISAWKSDYVVTDRGREIATWDKSTWKSGGVFTLEGRRHTVRSNAWGTKYTMTDDSDVVLASAERVGRKRWSVSSGGRTYHFRRKSMWSGEEELILGDMRVGSVRKTNFWGNTVEVELPGLPQSLQLFVLAVVLSKWAAESSAAASSGAG</sequence>
<dbReference type="AlphaFoldDB" id="A0A4R6JNM0"/>
<name>A0A4R6JNM0_9ACTN</name>
<organism evidence="1 2">
    <name type="scientific">Paractinoplanes brasiliensis</name>
    <dbReference type="NCBI Taxonomy" id="52695"/>
    <lineage>
        <taxon>Bacteria</taxon>
        <taxon>Bacillati</taxon>
        <taxon>Actinomycetota</taxon>
        <taxon>Actinomycetes</taxon>
        <taxon>Micromonosporales</taxon>
        <taxon>Micromonosporaceae</taxon>
        <taxon>Paractinoplanes</taxon>
    </lineage>
</organism>
<comment type="caution">
    <text evidence="1">The sequence shown here is derived from an EMBL/GenBank/DDBJ whole genome shotgun (WGS) entry which is preliminary data.</text>
</comment>
<protein>
    <submittedName>
        <fullName evidence="1">Uncharacterized protein</fullName>
    </submittedName>
</protein>
<dbReference type="Proteomes" id="UP000294901">
    <property type="component" value="Unassembled WGS sequence"/>
</dbReference>
<accession>A0A4R6JNM0</accession>
<proteinExistence type="predicted"/>
<evidence type="ECO:0000313" key="2">
    <source>
        <dbReference type="Proteomes" id="UP000294901"/>
    </source>
</evidence>
<evidence type="ECO:0000313" key="1">
    <source>
        <dbReference type="EMBL" id="TDO38063.1"/>
    </source>
</evidence>
<keyword evidence="2" id="KW-1185">Reference proteome</keyword>
<gene>
    <name evidence="1" type="ORF">C8E87_1705</name>
</gene>
<reference evidence="1 2" key="1">
    <citation type="submission" date="2019-03" db="EMBL/GenBank/DDBJ databases">
        <title>Sequencing the genomes of 1000 actinobacteria strains.</title>
        <authorList>
            <person name="Klenk H.-P."/>
        </authorList>
    </citation>
    <scope>NUCLEOTIDE SEQUENCE [LARGE SCALE GENOMIC DNA]</scope>
    <source>
        <strain evidence="1 2">DSM 43805</strain>
    </source>
</reference>
<dbReference type="EMBL" id="SNWR01000001">
    <property type="protein sequence ID" value="TDO38063.1"/>
    <property type="molecule type" value="Genomic_DNA"/>
</dbReference>
<dbReference type="RefSeq" id="WP_239080503.1">
    <property type="nucleotide sequence ID" value="NZ_BOMD01000083.1"/>
</dbReference>